<evidence type="ECO:0000256" key="2">
    <source>
        <dbReference type="ARBA" id="ARBA00022475"/>
    </source>
</evidence>
<dbReference type="InterPro" id="IPR004268">
    <property type="entry name" value="MurJ"/>
</dbReference>
<proteinExistence type="predicted"/>
<evidence type="ECO:0000256" key="1">
    <source>
        <dbReference type="ARBA" id="ARBA00004651"/>
    </source>
</evidence>
<evidence type="ECO:0000256" key="7">
    <source>
        <dbReference type="ARBA" id="ARBA00023136"/>
    </source>
</evidence>
<comment type="caution">
    <text evidence="10">The sequence shown here is derived from an EMBL/GenBank/DDBJ whole genome shotgun (WGS) entry which is preliminary data.</text>
</comment>
<reference evidence="11" key="1">
    <citation type="journal article" date="2019" name="Int. J. Syst. Evol. Microbiol.">
        <title>The Global Catalogue of Microorganisms (GCM) 10K type strain sequencing project: providing services to taxonomists for standard genome sequencing and annotation.</title>
        <authorList>
            <consortium name="The Broad Institute Genomics Platform"/>
            <consortium name="The Broad Institute Genome Sequencing Center for Infectious Disease"/>
            <person name="Wu L."/>
            <person name="Ma J."/>
        </authorList>
    </citation>
    <scope>NUCLEOTIDE SEQUENCE [LARGE SCALE GENOMIC DNA]</scope>
    <source>
        <strain evidence="11">JCM 16902</strain>
    </source>
</reference>
<keyword evidence="6 9" id="KW-1133">Transmembrane helix</keyword>
<feature type="transmembrane region" description="Helical" evidence="9">
    <location>
        <begin position="833"/>
        <end position="853"/>
    </location>
</feature>
<comment type="subcellular location">
    <subcellularLocation>
        <location evidence="1">Cell membrane</location>
        <topology evidence="1">Multi-pass membrane protein</topology>
    </subcellularLocation>
</comment>
<sequence>MSGWSSDDGTPVPPDDPDHPMRPRRADGQYPQEQYPQDQYEGDPYAAQRESEYVSQHEGPTRRSRSAQRQAQRQAQQQPPPAPQQPADAWWNQPPAEPRRRRPRPAPPRGDQGDQPVAPADPTRPVPQEFRRPRNQDPQNQHAVPLPVAPEDPTVQVRPYRPEQARYAQDEYGQGGQSGQGGGYGQYDEPYDQSRDEQAGHGDSGQGYQQGYEQGYDDWDSGSGEQQQYFHPLDPETPEAGNSRRGRRAAQPPPPTPDSPYDLSGLDPAELTGSLNLLGLVEGTAMPSDVTRPIEPIRAPIARAPRRPLPPVAPRPRDDRGYDDRGHDYDEHGYDDWDYGDRGQAEPEFEEPEQEENNRAQSASRASSLLGSSALMAAGTMVSRLLGFVRASVLVAAVTPGGDAGAADAFSVANIMPNALYILLAGGVLNAVLVPQIARAAKQKDGGEDYINRLLTAALGLLAAVTVLVLLGSPLLVKVYASDDWSPDLITLTAAFSLWCLPQVFFYGVYTLLGQVLNARGKFGAFMWSPVLNNVVSIAGLAAFIAVYGGGTQSGTEWTDSKVMLLAGSQTLGVAAQALVLIPLLSRAGIRYRPKFGLRGVGLASASRVAGWTFAAVVVQQLAFVVISRVTTTASNLMKDHPEAAIDTGKAIYDNALLLFMLPHSLVAVSLVTALFTRMSNAAAENRLRDVRADLSLGLRLTGLATVVSTAAILALGPDIAASMFPSAHRSTTNGIAYVVMAMALGLVPFSAQYLFQRVFFAFEDAKTPFFIQIGTSGTWAVGNLISLYLLRETPQYIVIGVGLSMAASNFVSALLSYWILRMRFGDLDGRAVVRSHIELFAVGGIGGGVAWLMARSTHIFLGDGWVACIIASIVGGLMLLFVYVAGLRQLGVQEIEDVFGPLLRRLPSSPETVARHSTH</sequence>
<evidence type="ECO:0000313" key="10">
    <source>
        <dbReference type="EMBL" id="GAA3608470.1"/>
    </source>
</evidence>
<feature type="transmembrane region" description="Helical" evidence="9">
    <location>
        <begin position="797"/>
        <end position="821"/>
    </location>
</feature>
<dbReference type="EMBL" id="BAAAZO010000003">
    <property type="protein sequence ID" value="GAA3608470.1"/>
    <property type="molecule type" value="Genomic_DNA"/>
</dbReference>
<name>A0ABP6ZFX3_9ACTN</name>
<evidence type="ECO:0000313" key="11">
    <source>
        <dbReference type="Proteomes" id="UP001501074"/>
    </source>
</evidence>
<dbReference type="InterPro" id="IPR051050">
    <property type="entry name" value="Lipid_II_flippase_MurJ/MviN"/>
</dbReference>
<feature type="transmembrane region" description="Helical" evidence="9">
    <location>
        <begin position="489"/>
        <end position="510"/>
    </location>
</feature>
<keyword evidence="11" id="KW-1185">Reference proteome</keyword>
<protein>
    <recommendedName>
        <fullName evidence="12">Peptidoglycan lipid II flippase</fullName>
    </recommendedName>
</protein>
<feature type="region of interest" description="Disordered" evidence="8">
    <location>
        <begin position="1"/>
        <end position="270"/>
    </location>
</feature>
<evidence type="ECO:0000256" key="9">
    <source>
        <dbReference type="SAM" id="Phobius"/>
    </source>
</evidence>
<evidence type="ECO:0000256" key="6">
    <source>
        <dbReference type="ARBA" id="ARBA00022989"/>
    </source>
</evidence>
<keyword evidence="7 9" id="KW-0472">Membrane</keyword>
<feature type="transmembrane region" description="Helical" evidence="9">
    <location>
        <begin position="531"/>
        <end position="551"/>
    </location>
</feature>
<evidence type="ECO:0000256" key="3">
    <source>
        <dbReference type="ARBA" id="ARBA00022692"/>
    </source>
</evidence>
<dbReference type="PRINTS" id="PR01806">
    <property type="entry name" value="VIRFACTRMVIN"/>
</dbReference>
<feature type="compositionally biased region" description="Low complexity" evidence="8">
    <location>
        <begin position="293"/>
        <end position="303"/>
    </location>
</feature>
<keyword evidence="4" id="KW-0133">Cell shape</keyword>
<feature type="compositionally biased region" description="Basic and acidic residues" evidence="8">
    <location>
        <begin position="315"/>
        <end position="345"/>
    </location>
</feature>
<dbReference type="PANTHER" id="PTHR47019">
    <property type="entry name" value="LIPID II FLIPPASE MURJ"/>
    <property type="match status" value="1"/>
</dbReference>
<dbReference type="NCBIfam" id="TIGR01695">
    <property type="entry name" value="murJ_mviN"/>
    <property type="match status" value="1"/>
</dbReference>
<feature type="transmembrane region" description="Helical" evidence="9">
    <location>
        <begin position="419"/>
        <end position="438"/>
    </location>
</feature>
<feature type="compositionally biased region" description="Gly residues" evidence="8">
    <location>
        <begin position="173"/>
        <end position="185"/>
    </location>
</feature>
<gene>
    <name evidence="10" type="ORF">GCM10022223_25600</name>
</gene>
<feature type="transmembrane region" description="Helical" evidence="9">
    <location>
        <begin position="697"/>
        <end position="716"/>
    </location>
</feature>
<feature type="transmembrane region" description="Helical" evidence="9">
    <location>
        <begin position="563"/>
        <end position="585"/>
    </location>
</feature>
<accession>A0ABP6ZFX3</accession>
<feature type="transmembrane region" description="Helical" evidence="9">
    <location>
        <begin position="736"/>
        <end position="756"/>
    </location>
</feature>
<dbReference type="RefSeq" id="WP_231483671.1">
    <property type="nucleotide sequence ID" value="NZ_BAAAZO010000003.1"/>
</dbReference>
<feature type="compositionally biased region" description="Basic and acidic residues" evidence="8">
    <location>
        <begin position="16"/>
        <end position="27"/>
    </location>
</feature>
<keyword evidence="3 9" id="KW-0812">Transmembrane</keyword>
<dbReference type="PANTHER" id="PTHR47019:SF1">
    <property type="entry name" value="LIPID II FLIPPASE MURJ"/>
    <property type="match status" value="1"/>
</dbReference>
<feature type="compositionally biased region" description="Low complexity" evidence="8">
    <location>
        <begin position="67"/>
        <end position="77"/>
    </location>
</feature>
<evidence type="ECO:0000256" key="8">
    <source>
        <dbReference type="SAM" id="MobiDB-lite"/>
    </source>
</evidence>
<feature type="transmembrane region" description="Helical" evidence="9">
    <location>
        <begin position="768"/>
        <end position="791"/>
    </location>
</feature>
<dbReference type="Proteomes" id="UP001501074">
    <property type="component" value="Unassembled WGS sequence"/>
</dbReference>
<feature type="transmembrane region" description="Helical" evidence="9">
    <location>
        <begin position="606"/>
        <end position="627"/>
    </location>
</feature>
<feature type="compositionally biased region" description="Low complexity" evidence="8">
    <location>
        <begin position="28"/>
        <end position="43"/>
    </location>
</feature>
<organism evidence="10 11">
    <name type="scientific">Kineosporia mesophila</name>
    <dbReference type="NCBI Taxonomy" id="566012"/>
    <lineage>
        <taxon>Bacteria</taxon>
        <taxon>Bacillati</taxon>
        <taxon>Actinomycetota</taxon>
        <taxon>Actinomycetes</taxon>
        <taxon>Kineosporiales</taxon>
        <taxon>Kineosporiaceae</taxon>
        <taxon>Kineosporia</taxon>
    </lineage>
</organism>
<feature type="transmembrane region" description="Helical" evidence="9">
    <location>
        <begin position="450"/>
        <end position="477"/>
    </location>
</feature>
<feature type="transmembrane region" description="Helical" evidence="9">
    <location>
        <begin position="865"/>
        <end position="886"/>
    </location>
</feature>
<keyword evidence="5" id="KW-0573">Peptidoglycan synthesis</keyword>
<feature type="region of interest" description="Disordered" evidence="8">
    <location>
        <begin position="288"/>
        <end position="365"/>
    </location>
</feature>
<evidence type="ECO:0000256" key="4">
    <source>
        <dbReference type="ARBA" id="ARBA00022960"/>
    </source>
</evidence>
<keyword evidence="2" id="KW-1003">Cell membrane</keyword>
<feature type="transmembrane region" description="Helical" evidence="9">
    <location>
        <begin position="656"/>
        <end position="676"/>
    </location>
</feature>
<evidence type="ECO:0008006" key="12">
    <source>
        <dbReference type="Google" id="ProtNLM"/>
    </source>
</evidence>
<dbReference type="CDD" id="cd13123">
    <property type="entry name" value="MATE_MurJ_like"/>
    <property type="match status" value="1"/>
</dbReference>
<dbReference type="Pfam" id="PF03023">
    <property type="entry name" value="MurJ"/>
    <property type="match status" value="1"/>
</dbReference>
<evidence type="ECO:0000256" key="5">
    <source>
        <dbReference type="ARBA" id="ARBA00022984"/>
    </source>
</evidence>